<dbReference type="PANTHER" id="PTHR13523">
    <property type="entry name" value="COILED-COIL-HELIX-COILED-COIL-HELIX DOMAIN CONTAINING 2/NUR77"/>
    <property type="match status" value="1"/>
</dbReference>
<gene>
    <name evidence="2" type="ORF">POKL1161_LOCUS635</name>
</gene>
<organism evidence="2">
    <name type="scientific">Picochlorum oklahomense</name>
    <dbReference type="NCBI Taxonomy" id="249345"/>
    <lineage>
        <taxon>Eukaryota</taxon>
        <taxon>Viridiplantae</taxon>
        <taxon>Chlorophyta</taxon>
        <taxon>core chlorophytes</taxon>
        <taxon>Trebouxiophyceae</taxon>
        <taxon>Trebouxiophyceae incertae sedis</taxon>
        <taxon>Picochlorum</taxon>
    </lineage>
</organism>
<dbReference type="SUPFAM" id="SSF47072">
    <property type="entry name" value="Cysteine alpha-hairpin motif"/>
    <property type="match status" value="1"/>
</dbReference>
<evidence type="ECO:0000256" key="1">
    <source>
        <dbReference type="SAM" id="MobiDB-lite"/>
    </source>
</evidence>
<dbReference type="PANTHER" id="PTHR13523:SF2">
    <property type="entry name" value="COILED-COIL-HELIX-COILED-COIL-HELIX DOMAIN CONTAINING 2, ISOFORM A-RELATED"/>
    <property type="match status" value="1"/>
</dbReference>
<feature type="compositionally biased region" description="Pro residues" evidence="1">
    <location>
        <begin position="23"/>
        <end position="37"/>
    </location>
</feature>
<feature type="region of interest" description="Disordered" evidence="1">
    <location>
        <begin position="1"/>
        <end position="54"/>
    </location>
</feature>
<evidence type="ECO:0008006" key="3">
    <source>
        <dbReference type="Google" id="ProtNLM"/>
    </source>
</evidence>
<dbReference type="GO" id="GO:0007005">
    <property type="term" value="P:mitochondrion organization"/>
    <property type="evidence" value="ECO:0007669"/>
    <property type="project" value="InterPro"/>
</dbReference>
<dbReference type="InterPro" id="IPR009069">
    <property type="entry name" value="Cys_alpha_HP_mot_SF"/>
</dbReference>
<accession>A0A7S1GHD8</accession>
<sequence length="135" mass="14135">MGRRRSASPRGGSGRRFSTSASAPPPQRTKAAPPPAPQQATSSSPGLMGTVMQGMAFGGGSAMAHRAVDAVLGPRYGPVQPVEAQQAAETIVQENMECGEQAKAFSDCMSLSGGDMDACRVFFERMQECRIALSQ</sequence>
<reference evidence="2" key="1">
    <citation type="submission" date="2021-01" db="EMBL/GenBank/DDBJ databases">
        <authorList>
            <person name="Corre E."/>
            <person name="Pelletier E."/>
            <person name="Niang G."/>
            <person name="Scheremetjew M."/>
            <person name="Finn R."/>
            <person name="Kale V."/>
            <person name="Holt S."/>
            <person name="Cochrane G."/>
            <person name="Meng A."/>
            <person name="Brown T."/>
            <person name="Cohen L."/>
        </authorList>
    </citation>
    <scope>NUCLEOTIDE SEQUENCE</scope>
    <source>
        <strain evidence="2">CCMP2329</strain>
    </source>
</reference>
<dbReference type="PROSITE" id="PS51808">
    <property type="entry name" value="CHCH"/>
    <property type="match status" value="1"/>
</dbReference>
<dbReference type="AlphaFoldDB" id="A0A7S1GHD8"/>
<dbReference type="InterPro" id="IPR055304">
    <property type="entry name" value="CHCHD2/10-like"/>
</dbReference>
<evidence type="ECO:0000313" key="2">
    <source>
        <dbReference type="EMBL" id="CAD8928282.1"/>
    </source>
</evidence>
<protein>
    <recommendedName>
        <fullName evidence="3">CHCH domain-containing protein</fullName>
    </recommendedName>
</protein>
<proteinExistence type="predicted"/>
<dbReference type="GO" id="GO:0005634">
    <property type="term" value="C:nucleus"/>
    <property type="evidence" value="ECO:0007669"/>
    <property type="project" value="TreeGrafter"/>
</dbReference>
<dbReference type="EMBL" id="HBFV01000931">
    <property type="protein sequence ID" value="CAD8928282.1"/>
    <property type="molecule type" value="Transcribed_RNA"/>
</dbReference>
<name>A0A7S1GHD8_9CHLO</name>
<dbReference type="GO" id="GO:0005739">
    <property type="term" value="C:mitochondrion"/>
    <property type="evidence" value="ECO:0007669"/>
    <property type="project" value="TreeGrafter"/>
</dbReference>